<evidence type="ECO:0000256" key="1">
    <source>
        <dbReference type="ARBA" id="ARBA00022603"/>
    </source>
</evidence>
<evidence type="ECO:0000256" key="2">
    <source>
        <dbReference type="ARBA" id="ARBA00022679"/>
    </source>
</evidence>
<dbReference type="InterPro" id="IPR020596">
    <property type="entry name" value="rRNA_Ade_Mease_Trfase_CS"/>
</dbReference>
<dbReference type="Proteomes" id="UP001242480">
    <property type="component" value="Unassembled WGS sequence"/>
</dbReference>
<dbReference type="RefSeq" id="WP_370881975.1">
    <property type="nucleotide sequence ID" value="NZ_JAUSVX010000006.1"/>
</dbReference>
<evidence type="ECO:0000256" key="4">
    <source>
        <dbReference type="ARBA" id="ARBA00022884"/>
    </source>
</evidence>
<proteinExistence type="predicted"/>
<feature type="region of interest" description="Disordered" evidence="5">
    <location>
        <begin position="1"/>
        <end position="23"/>
    </location>
</feature>
<gene>
    <name evidence="6" type="ORF">QO011_003572</name>
</gene>
<sequence>MTGSLNARMEHTRPSDRIADAVSSKSCRSAVRSSVSSRREISPLNLDSLQMLSRLIDRLAAGGSGAPATGGGMPVSDALPFFRAWISNPLRVAAVAPSSGAVAALMTQDITPRTGPVLELGPGTGPFTYALLERGVPERDLTLVEYDRDLARLLEQRFPQARVLQMDAERLRDAGLFDVAPVGAVISGLGILSMPRRKVIAILTGAFGCMHRGGAFYQITYGLRCPVPGEILDLLGLQATHVGRTFRNIPPAAVYRITRRGPARLALA</sequence>
<evidence type="ECO:0000313" key="6">
    <source>
        <dbReference type="EMBL" id="MDQ0470553.1"/>
    </source>
</evidence>
<evidence type="ECO:0000256" key="5">
    <source>
        <dbReference type="SAM" id="MobiDB-lite"/>
    </source>
</evidence>
<feature type="compositionally biased region" description="Basic and acidic residues" evidence="5">
    <location>
        <begin position="8"/>
        <end position="19"/>
    </location>
</feature>
<keyword evidence="3" id="KW-0949">S-adenosyl-L-methionine</keyword>
<keyword evidence="7" id="KW-1185">Reference proteome</keyword>
<dbReference type="InterPro" id="IPR029063">
    <property type="entry name" value="SAM-dependent_MTases_sf"/>
</dbReference>
<dbReference type="Gene3D" id="3.40.50.150">
    <property type="entry name" value="Vaccinia Virus protein VP39"/>
    <property type="match status" value="1"/>
</dbReference>
<reference evidence="6 7" key="1">
    <citation type="submission" date="2023-07" db="EMBL/GenBank/DDBJ databases">
        <title>Genomic Encyclopedia of Type Strains, Phase IV (KMG-IV): sequencing the most valuable type-strain genomes for metagenomic binning, comparative biology and taxonomic classification.</title>
        <authorList>
            <person name="Goeker M."/>
        </authorList>
    </citation>
    <scope>NUCLEOTIDE SEQUENCE [LARGE SCALE GENOMIC DNA]</scope>
    <source>
        <strain evidence="6 7">DSM 19619</strain>
    </source>
</reference>
<dbReference type="CDD" id="cd02440">
    <property type="entry name" value="AdoMet_MTases"/>
    <property type="match status" value="1"/>
</dbReference>
<comment type="caution">
    <text evidence="6">The sequence shown here is derived from an EMBL/GenBank/DDBJ whole genome shotgun (WGS) entry which is preliminary data.</text>
</comment>
<evidence type="ECO:0000313" key="7">
    <source>
        <dbReference type="Proteomes" id="UP001242480"/>
    </source>
</evidence>
<evidence type="ECO:0000256" key="3">
    <source>
        <dbReference type="ARBA" id="ARBA00022691"/>
    </source>
</evidence>
<keyword evidence="2" id="KW-0808">Transferase</keyword>
<accession>A0ABU0J8F1</accession>
<keyword evidence="1" id="KW-0489">Methyltransferase</keyword>
<dbReference type="SUPFAM" id="SSF53335">
    <property type="entry name" value="S-adenosyl-L-methionine-dependent methyltransferases"/>
    <property type="match status" value="1"/>
</dbReference>
<dbReference type="PROSITE" id="PS01131">
    <property type="entry name" value="RRNA_A_DIMETH"/>
    <property type="match status" value="1"/>
</dbReference>
<dbReference type="InterPro" id="IPR001737">
    <property type="entry name" value="KsgA/Erm"/>
</dbReference>
<dbReference type="Pfam" id="PF00398">
    <property type="entry name" value="RrnaAD"/>
    <property type="match status" value="1"/>
</dbReference>
<dbReference type="EMBL" id="JAUSVX010000006">
    <property type="protein sequence ID" value="MDQ0470553.1"/>
    <property type="molecule type" value="Genomic_DNA"/>
</dbReference>
<name>A0ABU0J8F1_9HYPH</name>
<keyword evidence="4" id="KW-0694">RNA-binding</keyword>
<organism evidence="6 7">
    <name type="scientific">Labrys wisconsinensis</name>
    <dbReference type="NCBI Taxonomy" id="425677"/>
    <lineage>
        <taxon>Bacteria</taxon>
        <taxon>Pseudomonadati</taxon>
        <taxon>Pseudomonadota</taxon>
        <taxon>Alphaproteobacteria</taxon>
        <taxon>Hyphomicrobiales</taxon>
        <taxon>Xanthobacteraceae</taxon>
        <taxon>Labrys</taxon>
    </lineage>
</organism>
<protein>
    <submittedName>
        <fullName evidence="6">Phospholipid N-methyltransferase</fullName>
    </submittedName>
</protein>